<proteinExistence type="predicted"/>
<accession>A0ACB8BI80</accession>
<name>A0ACB8BI80_9AGAM</name>
<sequence length="357" mass="39236">MPRATKKSSEHKAPQKNVFVLQHGDKRVVLTRPKTYEAVIKAVRRHFPHIPKESVILQTDGLDVSEGNLADIDPEVWGDIVGLISSVHVKDGTAGSPSRGLPPQVASGSGAPAAPVRRRKRVLRKPVIYLFSPADMDAVVTLSLAPEWSFSVIYPVVSVKRDEGEQIQWDVRTRLDGSLLEKSTNLAVAYLFWEARPNSDVPISPPASPTLGDSASEYFNPSLCDVCDAHAVVVRVKDIAPYLDGALTVLGLHIEARTSFITYWLPDFLKHSHIALHFIPQAAYERAAAMQVSPQPDVVTLFKGVPEHELHEWPQATARGAGDVQWLTKAVGVDLDRASDTGLFRVLEWGGMEVSRQ</sequence>
<comment type="caution">
    <text evidence="1">The sequence shown here is derived from an EMBL/GenBank/DDBJ whole genome shotgun (WGS) entry which is preliminary data.</text>
</comment>
<gene>
    <name evidence="1" type="ORF">BV22DRAFT_1033986</name>
</gene>
<dbReference type="Proteomes" id="UP000790709">
    <property type="component" value="Unassembled WGS sequence"/>
</dbReference>
<keyword evidence="2" id="KW-1185">Reference proteome</keyword>
<organism evidence="1 2">
    <name type="scientific">Leucogyrophana mollusca</name>
    <dbReference type="NCBI Taxonomy" id="85980"/>
    <lineage>
        <taxon>Eukaryota</taxon>
        <taxon>Fungi</taxon>
        <taxon>Dikarya</taxon>
        <taxon>Basidiomycota</taxon>
        <taxon>Agaricomycotina</taxon>
        <taxon>Agaricomycetes</taxon>
        <taxon>Agaricomycetidae</taxon>
        <taxon>Boletales</taxon>
        <taxon>Boletales incertae sedis</taxon>
        <taxon>Leucogyrophana</taxon>
    </lineage>
</organism>
<evidence type="ECO:0000313" key="2">
    <source>
        <dbReference type="Proteomes" id="UP000790709"/>
    </source>
</evidence>
<protein>
    <submittedName>
        <fullName evidence="1">Uncharacterized protein</fullName>
    </submittedName>
</protein>
<dbReference type="EMBL" id="MU266402">
    <property type="protein sequence ID" value="KAH7925432.1"/>
    <property type="molecule type" value="Genomic_DNA"/>
</dbReference>
<evidence type="ECO:0000313" key="1">
    <source>
        <dbReference type="EMBL" id="KAH7925432.1"/>
    </source>
</evidence>
<reference evidence="1" key="1">
    <citation type="journal article" date="2021" name="New Phytol.">
        <title>Evolutionary innovations through gain and loss of genes in the ectomycorrhizal Boletales.</title>
        <authorList>
            <person name="Wu G."/>
            <person name="Miyauchi S."/>
            <person name="Morin E."/>
            <person name="Kuo A."/>
            <person name="Drula E."/>
            <person name="Varga T."/>
            <person name="Kohler A."/>
            <person name="Feng B."/>
            <person name="Cao Y."/>
            <person name="Lipzen A."/>
            <person name="Daum C."/>
            <person name="Hundley H."/>
            <person name="Pangilinan J."/>
            <person name="Johnson J."/>
            <person name="Barry K."/>
            <person name="LaButti K."/>
            <person name="Ng V."/>
            <person name="Ahrendt S."/>
            <person name="Min B."/>
            <person name="Choi I.G."/>
            <person name="Park H."/>
            <person name="Plett J.M."/>
            <person name="Magnuson J."/>
            <person name="Spatafora J.W."/>
            <person name="Nagy L.G."/>
            <person name="Henrissat B."/>
            <person name="Grigoriev I.V."/>
            <person name="Yang Z.L."/>
            <person name="Xu J."/>
            <person name="Martin F.M."/>
        </authorList>
    </citation>
    <scope>NUCLEOTIDE SEQUENCE</scope>
    <source>
        <strain evidence="1">KUC20120723A-06</strain>
    </source>
</reference>